<dbReference type="EMBL" id="BAAAUX010000011">
    <property type="protein sequence ID" value="GAA2787552.1"/>
    <property type="molecule type" value="Genomic_DNA"/>
</dbReference>
<feature type="region of interest" description="Disordered" evidence="1">
    <location>
        <begin position="1"/>
        <end position="22"/>
    </location>
</feature>
<sequence length="727" mass="78529">MSGLGRGNGENESPGVHNDLSGTVSGAAFQIGRFDGQVYLGEQPHRPASEADPVPHEVPVPLGEFVNRARELSQTRTLLDPESGRVRVAVFTGLPGVGKTAVVQRAVALADGAYPGGELYVDFARLREGGGAAVNDGLADCLRALGVEEKVIPPTLAARSNLYRTRTRTRPMVVVLDDVAEPAEVAPFVPSSAGSTVLVTSNRQLSELLLDEAAVVSVEPLSDESGVELLGALCGPHRGADEPEAMRELAGLCGGLPVALRVAAARLRSHPSLAVADLVAEVVAEDSGLAPFEFPGAAQVSSVLSACYRDLPSRAARLYRTLGCFPGTDFDSDLVIALGDGSPAEERRALAVLVEANLVIDKGTGRYRMHSLVRRHARGCADNEGDPRRRDVLGRTAEHFLRRAAFADLAVMGPGRLRITEHPEVLGDEPSPFSGDAAKQDALEWLDEERPNLMAVLRSALDENEYRTSWQLAEAMTALFVNLRYLEDWVESSRLGVWAARLDEAPQAAVRLGSFVSRAYTDLGRLGDARAALDEALPRAEASGNPRLLASVWELVGRLHDEYARTSDAEAHREKAVSAYQRALELFAASADDRGTAFVMYFLGRSQLARGNQREALATLENALERIRAVPDDRMAGRALAAIGLTHHALGDGEKAVAFLQRAIDQLVEGKDDYYEAQAREDLAAVAGQRGERELQREQLRRALEIHVRFGSPRVDKLREALDDLSR</sequence>
<organism evidence="2 3">
    <name type="scientific">Saccharopolyspora taberi</name>
    <dbReference type="NCBI Taxonomy" id="60895"/>
    <lineage>
        <taxon>Bacteria</taxon>
        <taxon>Bacillati</taxon>
        <taxon>Actinomycetota</taxon>
        <taxon>Actinomycetes</taxon>
        <taxon>Pseudonocardiales</taxon>
        <taxon>Pseudonocardiaceae</taxon>
        <taxon>Saccharopolyspora</taxon>
    </lineage>
</organism>
<evidence type="ECO:0000313" key="2">
    <source>
        <dbReference type="EMBL" id="GAA2787552.1"/>
    </source>
</evidence>
<reference evidence="2 3" key="1">
    <citation type="journal article" date="2019" name="Int. J. Syst. Evol. Microbiol.">
        <title>The Global Catalogue of Microorganisms (GCM) 10K type strain sequencing project: providing services to taxonomists for standard genome sequencing and annotation.</title>
        <authorList>
            <consortium name="The Broad Institute Genomics Platform"/>
            <consortium name="The Broad Institute Genome Sequencing Center for Infectious Disease"/>
            <person name="Wu L."/>
            <person name="Ma J."/>
        </authorList>
    </citation>
    <scope>NUCLEOTIDE SEQUENCE [LARGE SCALE GENOMIC DNA]</scope>
    <source>
        <strain evidence="2 3">JCM 9383</strain>
    </source>
</reference>
<dbReference type="PANTHER" id="PTHR47691:SF3">
    <property type="entry name" value="HTH-TYPE TRANSCRIPTIONAL REGULATOR RV0890C-RELATED"/>
    <property type="match status" value="1"/>
</dbReference>
<dbReference type="Pfam" id="PF13181">
    <property type="entry name" value="TPR_8"/>
    <property type="match status" value="1"/>
</dbReference>
<proteinExistence type="predicted"/>
<dbReference type="PRINTS" id="PR00364">
    <property type="entry name" value="DISEASERSIST"/>
</dbReference>
<evidence type="ECO:0000256" key="1">
    <source>
        <dbReference type="SAM" id="MobiDB-lite"/>
    </source>
</evidence>
<dbReference type="Gene3D" id="1.25.40.10">
    <property type="entry name" value="Tetratricopeptide repeat domain"/>
    <property type="match status" value="1"/>
</dbReference>
<dbReference type="Proteomes" id="UP001500979">
    <property type="component" value="Unassembled WGS sequence"/>
</dbReference>
<dbReference type="InterPro" id="IPR011990">
    <property type="entry name" value="TPR-like_helical_dom_sf"/>
</dbReference>
<gene>
    <name evidence="2" type="ORF">GCM10010470_22520</name>
</gene>
<comment type="caution">
    <text evidence="2">The sequence shown here is derived from an EMBL/GenBank/DDBJ whole genome shotgun (WGS) entry which is preliminary data.</text>
</comment>
<evidence type="ECO:0000313" key="3">
    <source>
        <dbReference type="Proteomes" id="UP001500979"/>
    </source>
</evidence>
<dbReference type="SMART" id="SM00028">
    <property type="entry name" value="TPR"/>
    <property type="match status" value="2"/>
</dbReference>
<dbReference type="PANTHER" id="PTHR47691">
    <property type="entry name" value="REGULATOR-RELATED"/>
    <property type="match status" value="1"/>
</dbReference>
<dbReference type="SUPFAM" id="SSF52540">
    <property type="entry name" value="P-loop containing nucleoside triphosphate hydrolases"/>
    <property type="match status" value="1"/>
</dbReference>
<dbReference type="InterPro" id="IPR027417">
    <property type="entry name" value="P-loop_NTPase"/>
</dbReference>
<accession>A0ABN3VBQ5</accession>
<dbReference type="SUPFAM" id="SSF48452">
    <property type="entry name" value="TPR-like"/>
    <property type="match status" value="1"/>
</dbReference>
<protein>
    <submittedName>
        <fullName evidence="2">Tetratricopeptide repeat protein</fullName>
    </submittedName>
</protein>
<name>A0ABN3VBQ5_9PSEU</name>
<dbReference type="Gene3D" id="3.40.50.300">
    <property type="entry name" value="P-loop containing nucleotide triphosphate hydrolases"/>
    <property type="match status" value="1"/>
</dbReference>
<dbReference type="InterPro" id="IPR019734">
    <property type="entry name" value="TPR_rpt"/>
</dbReference>
<keyword evidence="3" id="KW-1185">Reference proteome</keyword>